<accession>X0VMK6</accession>
<name>X0VMK6_9ZZZZ</name>
<dbReference type="Gene3D" id="3.20.20.150">
    <property type="entry name" value="Divalent-metal-dependent TIM barrel enzymes"/>
    <property type="match status" value="1"/>
</dbReference>
<protein>
    <recommendedName>
        <fullName evidence="1">Xylose isomerase-like TIM barrel domain-containing protein</fullName>
    </recommendedName>
</protein>
<dbReference type="Pfam" id="PF01261">
    <property type="entry name" value="AP_endonuc_2"/>
    <property type="match status" value="1"/>
</dbReference>
<dbReference type="InterPro" id="IPR036237">
    <property type="entry name" value="Xyl_isomerase-like_sf"/>
</dbReference>
<gene>
    <name evidence="2" type="ORF">S01H1_37783</name>
</gene>
<feature type="non-terminal residue" evidence="2">
    <location>
        <position position="1"/>
    </location>
</feature>
<dbReference type="SUPFAM" id="SSF51658">
    <property type="entry name" value="Xylose isomerase-like"/>
    <property type="match status" value="1"/>
</dbReference>
<reference evidence="2" key="1">
    <citation type="journal article" date="2014" name="Front. Microbiol.">
        <title>High frequency of phylogenetically diverse reductive dehalogenase-homologous genes in deep subseafloor sedimentary metagenomes.</title>
        <authorList>
            <person name="Kawai M."/>
            <person name="Futagami T."/>
            <person name="Toyoda A."/>
            <person name="Takaki Y."/>
            <person name="Nishi S."/>
            <person name="Hori S."/>
            <person name="Arai W."/>
            <person name="Tsubouchi T."/>
            <person name="Morono Y."/>
            <person name="Uchiyama I."/>
            <person name="Ito T."/>
            <person name="Fujiyama A."/>
            <person name="Inagaki F."/>
            <person name="Takami H."/>
        </authorList>
    </citation>
    <scope>NUCLEOTIDE SEQUENCE</scope>
    <source>
        <strain evidence="2">Expedition CK06-06</strain>
    </source>
</reference>
<dbReference type="EMBL" id="BARS01023742">
    <property type="protein sequence ID" value="GAG13708.1"/>
    <property type="molecule type" value="Genomic_DNA"/>
</dbReference>
<organism evidence="2">
    <name type="scientific">marine sediment metagenome</name>
    <dbReference type="NCBI Taxonomy" id="412755"/>
    <lineage>
        <taxon>unclassified sequences</taxon>
        <taxon>metagenomes</taxon>
        <taxon>ecological metagenomes</taxon>
    </lineage>
</organism>
<dbReference type="PANTHER" id="PTHR12110">
    <property type="entry name" value="HYDROXYPYRUVATE ISOMERASE"/>
    <property type="match status" value="1"/>
</dbReference>
<feature type="domain" description="Xylose isomerase-like TIM barrel" evidence="1">
    <location>
        <begin position="4"/>
        <end position="169"/>
    </location>
</feature>
<dbReference type="InterPro" id="IPR050312">
    <property type="entry name" value="IolE/XylAMocC-like"/>
</dbReference>
<dbReference type="InterPro" id="IPR013022">
    <property type="entry name" value="Xyl_isomerase-like_TIM-brl"/>
</dbReference>
<evidence type="ECO:0000259" key="1">
    <source>
        <dbReference type="Pfam" id="PF01261"/>
    </source>
</evidence>
<evidence type="ECO:0000313" key="2">
    <source>
        <dbReference type="EMBL" id="GAG13708.1"/>
    </source>
</evidence>
<comment type="caution">
    <text evidence="2">The sequence shown here is derived from an EMBL/GenBank/DDBJ whole genome shotgun (WGS) entry which is preliminary data.</text>
</comment>
<sequence length="204" mass="23273">RHLRKLTWEYYDRCMDLAEELGAAAMTYHMGGGTHGYIRSVEHVHEYNTQYAAHVMARAKELDMPVGYEAGHLSALKYVADRVESWGINLDIGHAYMAGGSDEGFFAYIDEFAGRIAEVHHNGVNQYWGGYMEHQPPHLNNTIDFQGAYERLKEIGYEGPIVCEIQGHDLTQVIAHCQESKEMIIAIWEGSRRLKQRWNVAEGE</sequence>
<proteinExistence type="predicted"/>
<dbReference type="AlphaFoldDB" id="X0VMK6"/>